<proteinExistence type="predicted"/>
<sequence>DFALIIQEGVSICTRRTTSDATYRWVRVEATPDLWGLVRVLQDIMSSVTGRIECKSHEADVGKPEYGITLTPGTGKIWTSPPPSVVAAATVWSACSLVAFCFFSFFLP</sequence>
<evidence type="ECO:0000313" key="2">
    <source>
        <dbReference type="Proteomes" id="UP000789525"/>
    </source>
</evidence>
<comment type="caution">
    <text evidence="1">The sequence shown here is derived from an EMBL/GenBank/DDBJ whole genome shotgun (WGS) entry which is preliminary data.</text>
</comment>
<organism evidence="1 2">
    <name type="scientific">Acaulospora colombiana</name>
    <dbReference type="NCBI Taxonomy" id="27376"/>
    <lineage>
        <taxon>Eukaryota</taxon>
        <taxon>Fungi</taxon>
        <taxon>Fungi incertae sedis</taxon>
        <taxon>Mucoromycota</taxon>
        <taxon>Glomeromycotina</taxon>
        <taxon>Glomeromycetes</taxon>
        <taxon>Diversisporales</taxon>
        <taxon>Acaulosporaceae</taxon>
        <taxon>Acaulospora</taxon>
    </lineage>
</organism>
<reference evidence="1" key="1">
    <citation type="submission" date="2021-06" db="EMBL/GenBank/DDBJ databases">
        <authorList>
            <person name="Kallberg Y."/>
            <person name="Tangrot J."/>
            <person name="Rosling A."/>
        </authorList>
    </citation>
    <scope>NUCLEOTIDE SEQUENCE</scope>
    <source>
        <strain evidence="1">CL356</strain>
    </source>
</reference>
<accession>A0ACA9R9R4</accession>
<feature type="non-terminal residue" evidence="1">
    <location>
        <position position="108"/>
    </location>
</feature>
<keyword evidence="2" id="KW-1185">Reference proteome</keyword>
<gene>
    <name evidence="1" type="ORF">ACOLOM_LOCUS14410</name>
</gene>
<feature type="non-terminal residue" evidence="1">
    <location>
        <position position="1"/>
    </location>
</feature>
<dbReference type="Proteomes" id="UP000789525">
    <property type="component" value="Unassembled WGS sequence"/>
</dbReference>
<dbReference type="EMBL" id="CAJVPT010073620">
    <property type="protein sequence ID" value="CAG8783173.1"/>
    <property type="molecule type" value="Genomic_DNA"/>
</dbReference>
<protein>
    <submittedName>
        <fullName evidence="1">9754_t:CDS:1</fullName>
    </submittedName>
</protein>
<evidence type="ECO:0000313" key="1">
    <source>
        <dbReference type="EMBL" id="CAG8783173.1"/>
    </source>
</evidence>
<name>A0ACA9R9R4_9GLOM</name>